<evidence type="ECO:0000256" key="1">
    <source>
        <dbReference type="SAM" id="MobiDB-lite"/>
    </source>
</evidence>
<dbReference type="EMBL" id="JAFIQS010000004">
    <property type="protein sequence ID" value="KAG5170106.1"/>
    <property type="molecule type" value="Genomic_DNA"/>
</dbReference>
<reference evidence="3" key="1">
    <citation type="submission" date="2021-02" db="EMBL/GenBank/DDBJ databases">
        <title>Psilocybe cubensis genome.</title>
        <authorList>
            <person name="Mckernan K.J."/>
            <person name="Crawford S."/>
            <person name="Trippe A."/>
            <person name="Kane L.T."/>
            <person name="Mclaughlin S."/>
        </authorList>
    </citation>
    <scope>NUCLEOTIDE SEQUENCE [LARGE SCALE GENOMIC DNA]</scope>
    <source>
        <strain evidence="3">MGC-MH-2018</strain>
    </source>
</reference>
<gene>
    <name evidence="3" type="ORF">JR316_004490</name>
</gene>
<comment type="caution">
    <text evidence="3">The sequence shown here is derived from an EMBL/GenBank/DDBJ whole genome shotgun (WGS) entry which is preliminary data.</text>
</comment>
<feature type="domain" description="Arrestin-like N-terminal" evidence="2">
    <location>
        <begin position="90"/>
        <end position="235"/>
    </location>
</feature>
<dbReference type="Pfam" id="PF00339">
    <property type="entry name" value="Arrestin_N"/>
    <property type="match status" value="1"/>
</dbReference>
<organism evidence="3">
    <name type="scientific">Psilocybe cubensis</name>
    <name type="common">Psychedelic mushroom</name>
    <name type="synonym">Stropharia cubensis</name>
    <dbReference type="NCBI Taxonomy" id="181762"/>
    <lineage>
        <taxon>Eukaryota</taxon>
        <taxon>Fungi</taxon>
        <taxon>Dikarya</taxon>
        <taxon>Basidiomycota</taxon>
        <taxon>Agaricomycotina</taxon>
        <taxon>Agaricomycetes</taxon>
        <taxon>Agaricomycetidae</taxon>
        <taxon>Agaricales</taxon>
        <taxon>Agaricineae</taxon>
        <taxon>Strophariaceae</taxon>
        <taxon>Psilocybe</taxon>
    </lineage>
</organism>
<evidence type="ECO:0000313" key="3">
    <source>
        <dbReference type="EMBL" id="KAG5170106.1"/>
    </source>
</evidence>
<sequence>MSTSRSAVTRPSSSGPLTGNNPASALVPENVEASDTSELPAYVPSTRSSSRSRRREFPEFKEFSYDAKNRKGKSVVILTVIAERSYSKHIPTFLQDSPVKGRVHLDLDKPESILSVVLNIRGEYLTGANPDQQLIFLDLAYPLWSQSDGDPQRMNVLRETESLTRQGSSTLSARFNGPKLVGQYTWPFCITLPKEVSVPYGKGKALRSFALPQTFNERHAKGSIRYEISLRINRGRFQPNYRIPATIGYIPISRPPPFPPLRSMCYQEGTTLLGPTIDPDGWFSDTPVTIKGTIFSARAVHVTCTLCLAKPLCYTRGSVIPFFMRLESDDFQALDLLSNPKSISVSLQRRIKYHAFPEKVLGSFAKDSVEYVQQAVWWPSSEGVEVNVERFRFLNGELHLKADTKPSSAIADFSIEYSVVLFPFKSAGFEASDNGPLQTYPVEIVTSFAHGPRPRKYAPPGYDADTPPSMDFVNLDPVAYSS</sequence>
<protein>
    <recommendedName>
        <fullName evidence="2">Arrestin-like N-terminal domain-containing protein</fullName>
    </recommendedName>
</protein>
<dbReference type="PANTHER" id="PTHR11188:SF17">
    <property type="entry name" value="FI21816P1"/>
    <property type="match status" value="1"/>
</dbReference>
<name>A0A8H8CLQ8_PSICU</name>
<dbReference type="InterPro" id="IPR011021">
    <property type="entry name" value="Arrestin-like_N"/>
</dbReference>
<evidence type="ECO:0000259" key="2">
    <source>
        <dbReference type="Pfam" id="PF00339"/>
    </source>
</evidence>
<dbReference type="GO" id="GO:0005737">
    <property type="term" value="C:cytoplasm"/>
    <property type="evidence" value="ECO:0007669"/>
    <property type="project" value="TreeGrafter"/>
</dbReference>
<dbReference type="InterPro" id="IPR014752">
    <property type="entry name" value="Arrestin-like_C"/>
</dbReference>
<feature type="region of interest" description="Disordered" evidence="1">
    <location>
        <begin position="1"/>
        <end position="54"/>
    </location>
</feature>
<dbReference type="PANTHER" id="PTHR11188">
    <property type="entry name" value="ARRESTIN DOMAIN CONTAINING PROTEIN"/>
    <property type="match status" value="1"/>
</dbReference>
<proteinExistence type="predicted"/>
<dbReference type="Gene3D" id="2.60.40.640">
    <property type="match status" value="1"/>
</dbReference>
<accession>A0A8H8CLQ8</accession>
<dbReference type="AlphaFoldDB" id="A0A8H8CLQ8"/>
<feature type="compositionally biased region" description="Polar residues" evidence="1">
    <location>
        <begin position="1"/>
        <end position="23"/>
    </location>
</feature>
<dbReference type="InterPro" id="IPR050357">
    <property type="entry name" value="Arrestin_domain-protein"/>
</dbReference>
<dbReference type="GO" id="GO:0015031">
    <property type="term" value="P:protein transport"/>
    <property type="evidence" value="ECO:0007669"/>
    <property type="project" value="TreeGrafter"/>
</dbReference>